<feature type="compositionally biased region" description="Basic and acidic residues" evidence="1">
    <location>
        <begin position="1329"/>
        <end position="1339"/>
    </location>
</feature>
<feature type="region of interest" description="Disordered" evidence="1">
    <location>
        <begin position="1167"/>
        <end position="1390"/>
    </location>
</feature>
<feature type="compositionally biased region" description="Polar residues" evidence="1">
    <location>
        <begin position="716"/>
        <end position="735"/>
    </location>
</feature>
<feature type="compositionally biased region" description="Basic and acidic residues" evidence="1">
    <location>
        <begin position="1201"/>
        <end position="1252"/>
    </location>
</feature>
<feature type="compositionally biased region" description="Basic and acidic residues" evidence="1">
    <location>
        <begin position="196"/>
        <end position="210"/>
    </location>
</feature>
<protein>
    <submittedName>
        <fullName evidence="2">Uncharacterized protein</fullName>
    </submittedName>
</protein>
<feature type="region of interest" description="Disordered" evidence="1">
    <location>
        <begin position="657"/>
        <end position="763"/>
    </location>
</feature>
<feature type="region of interest" description="Disordered" evidence="1">
    <location>
        <begin position="55"/>
        <end position="85"/>
    </location>
</feature>
<feature type="region of interest" description="Disordered" evidence="1">
    <location>
        <begin position="1470"/>
        <end position="1649"/>
    </location>
</feature>
<feature type="compositionally biased region" description="Polar residues" evidence="1">
    <location>
        <begin position="750"/>
        <end position="760"/>
    </location>
</feature>
<dbReference type="EMBL" id="AGNL01049058">
    <property type="protein sequence ID" value="EJK44913.1"/>
    <property type="molecule type" value="Genomic_DNA"/>
</dbReference>
<feature type="compositionally biased region" description="Basic and acidic residues" evidence="1">
    <location>
        <begin position="688"/>
        <end position="715"/>
    </location>
</feature>
<feature type="compositionally biased region" description="Low complexity" evidence="1">
    <location>
        <begin position="441"/>
        <end position="451"/>
    </location>
</feature>
<feature type="region of interest" description="Disordered" evidence="1">
    <location>
        <begin position="1127"/>
        <end position="1147"/>
    </location>
</feature>
<feature type="compositionally biased region" description="Polar residues" evidence="1">
    <location>
        <begin position="317"/>
        <end position="330"/>
    </location>
</feature>
<feature type="compositionally biased region" description="Basic and acidic residues" evidence="1">
    <location>
        <begin position="1517"/>
        <end position="1533"/>
    </location>
</feature>
<feature type="compositionally biased region" description="Polar residues" evidence="1">
    <location>
        <begin position="1581"/>
        <end position="1594"/>
    </location>
</feature>
<feature type="region of interest" description="Disordered" evidence="1">
    <location>
        <begin position="797"/>
        <end position="909"/>
    </location>
</feature>
<feature type="compositionally biased region" description="Basic and acidic residues" evidence="1">
    <location>
        <begin position="1595"/>
        <end position="1619"/>
    </location>
</feature>
<feature type="compositionally biased region" description="Basic and acidic residues" evidence="1">
    <location>
        <begin position="530"/>
        <end position="547"/>
    </location>
</feature>
<feature type="compositionally biased region" description="Basic residues" evidence="1">
    <location>
        <begin position="1060"/>
        <end position="1070"/>
    </location>
</feature>
<feature type="compositionally biased region" description="Acidic residues" evidence="1">
    <location>
        <begin position="803"/>
        <end position="812"/>
    </location>
</feature>
<name>K0QZB3_THAOC</name>
<reference evidence="2 3" key="1">
    <citation type="journal article" date="2012" name="Genome Biol.">
        <title>Genome and low-iron response of an oceanic diatom adapted to chronic iron limitation.</title>
        <authorList>
            <person name="Lommer M."/>
            <person name="Specht M."/>
            <person name="Roy A.S."/>
            <person name="Kraemer L."/>
            <person name="Andreson R."/>
            <person name="Gutowska M.A."/>
            <person name="Wolf J."/>
            <person name="Bergner S.V."/>
            <person name="Schilhabel M.B."/>
            <person name="Klostermeier U.C."/>
            <person name="Beiko R.G."/>
            <person name="Rosenstiel P."/>
            <person name="Hippler M."/>
            <person name="Laroche J."/>
        </authorList>
    </citation>
    <scope>NUCLEOTIDE SEQUENCE [LARGE SCALE GENOMIC DNA]</scope>
    <source>
        <strain evidence="2 3">CCMP1005</strain>
    </source>
</reference>
<proteinExistence type="predicted"/>
<feature type="region of interest" description="Disordered" evidence="1">
    <location>
        <begin position="488"/>
        <end position="507"/>
    </location>
</feature>
<feature type="compositionally biased region" description="Polar residues" evidence="1">
    <location>
        <begin position="214"/>
        <end position="235"/>
    </location>
</feature>
<dbReference type="OrthoDB" id="10691874at2759"/>
<feature type="region of interest" description="Disordered" evidence="1">
    <location>
        <begin position="279"/>
        <end position="369"/>
    </location>
</feature>
<evidence type="ECO:0000313" key="2">
    <source>
        <dbReference type="EMBL" id="EJK44913.1"/>
    </source>
</evidence>
<sequence length="1649" mass="178728">MSDGKESTAGCTPNCSGTYGYLTSPPPSATGGEGLHSQPHIPSVEEVLLWKQYRRRQKEGSRRSLDSKMMMPTQQLASSGPPSVRSTMSLTAIDSLSLSLSDSESYDAHRTLMGRIDDVLYNASSPGASLSPPTMIDDNGFPFISPASTYTEGGEIKLGLNTAPSQTGTVGSKESSNTPIGDSIDMDVQNSDPEDLDQHSAAHGGDHSVESLRSARSASPPNSEVPTEIASNTARSVAHKSTIIARRMMASGKGGELTVHCPSTPNNKSVCKLMPPLMTPNSTSGDETPALHTPGWEDTRPSVGNDILEDVLATPNAKDNLNPGQVSDSSESGEGDYAPEELLEEDPPLTPIEEMPDMSSSVDSPDIQDLSSATDQHFEDLAVTLPAWNSLHHTSENIMEDDRVTMFGDDVNPNVDDLDVEFAPKMSTEVKAENSPSSHNSGGSEVESSQVVVEKALSKDSVSPKSIDSNDVPTIDEVNHFMEQMKQIREDSRKTRRHNRENNDSDDVALKEEYVDYKRSLLERKEQLEMHKMESERRKREFDERLRALKSNPFETSPGLESRSMLAQANLTPPPGKDGAHAEPQQSKLSIGVDEDDFSFKPPSIAGGSSGIVFSPMVSAPKKSATAEVEKTELTAGKETKAVVGALLSTLGNAATSKIVDSFSTPRSIKTDGPPQLLAEDLSQKMTDASERQNYEAPDDRDALPQHPQIDDKRQSSSCTEPMEAHSSSISNASPEVSEGDKSAGIGSGYITSASASGNSPHEVDSYELRFTSFLNDRSDLISRTSSNLVELGVRNSVSIDPPTDDEKEEDNSASTADELLVGLTVQGSKKRKKKRRKQSIRTEDNESNSDDCSDGHQSSFSRKPQDPEGVVWKDVVKHKDIIDAPGSSQSKDKPNVRLTGANDQKHATKNKTPILHSEARCVVQIQKTEQSLKKSSLAWSLDIIKEDEADIAAEKKCESDGFDNVMSRAKMCLTSVEVATSPVQTLITKDGFPSNEVGSRPNETEPDSIATCRGAETREADDEGDSSIKKLRSKFESDSSGSGPRLGYSKVSTSASLSARRKAKSLVRAKKQDAVLSTQNMSPPSPESPVWGVAIDVKDPKSSDVVSFSKLRSRFEPQKTILVADRSKPRDKAYAPKSYQVEQTTPTQPIGRIYLKNSLQAMSSLGSETFETASSQKSSEDTIDDGTLGDGTINTKKVLRYAEKLERREREKSDIENDSSKSFDQSIDKRDTLSSKENHCGSEGVEKKGDEASIISMRKKAFESSSGRQSKPLKSIAASKNTLAANKPPQEIPSKSPLQTPTRNSSPISTDSKPFSPMDIGVQQNRAGHRDLSRDNPRPTHASPSPPTRGDNNLRRPRNLGAIDTGNESPNAKRNEFAEDDDDGITLSPTLSEVSGLTLPTCLGTVASGTLGSNRGSDLFDDLPSIAPISPASALNRGPNFHEAMSPIARHRQQQKSAAVMSFSSNTLADRPHFNKEVSSSPQTPSAMSNRLHELKTPRARGSPAGPKAGIQSDSSKSKPENKGTMTRREQIISKVRASPRNSYLAQPSPRKRVLTKSQEWPERNSIREGPSVSKSSSSEKTNIVQSNSNEGKTVQHFDGRASEETAKTRGRVAERVARANKMANRRHGMKPQPHNGSLATRDCIRVD</sequence>
<feature type="compositionally biased region" description="Polar residues" evidence="1">
    <location>
        <begin position="72"/>
        <end position="85"/>
    </location>
</feature>
<feature type="region of interest" description="Disordered" evidence="1">
    <location>
        <begin position="158"/>
        <end position="238"/>
    </location>
</feature>
<dbReference type="OMA" id="MSPIARH"/>
<feature type="compositionally biased region" description="Polar residues" evidence="1">
    <location>
        <begin position="1478"/>
        <end position="1490"/>
    </location>
</feature>
<feature type="region of interest" description="Disordered" evidence="1">
    <location>
        <begin position="1"/>
        <end position="40"/>
    </location>
</feature>
<evidence type="ECO:0000313" key="3">
    <source>
        <dbReference type="Proteomes" id="UP000266841"/>
    </source>
</evidence>
<feature type="compositionally biased region" description="Polar residues" evidence="1">
    <location>
        <begin position="1167"/>
        <end position="1178"/>
    </location>
</feature>
<feature type="compositionally biased region" description="Basic residues" evidence="1">
    <location>
        <begin position="829"/>
        <end position="840"/>
    </location>
</feature>
<feature type="compositionally biased region" description="Polar residues" evidence="1">
    <location>
        <begin position="162"/>
        <end position="180"/>
    </location>
</feature>
<evidence type="ECO:0000256" key="1">
    <source>
        <dbReference type="SAM" id="MobiDB-lite"/>
    </source>
</evidence>
<comment type="caution">
    <text evidence="2">The sequence shown here is derived from an EMBL/GenBank/DDBJ whole genome shotgun (WGS) entry which is preliminary data.</text>
</comment>
<dbReference type="eggNOG" id="ENOG502T7KD">
    <property type="taxonomic scope" value="Eukaryota"/>
</dbReference>
<keyword evidence="3" id="KW-1185">Reference proteome</keyword>
<feature type="compositionally biased region" description="Low complexity" evidence="1">
    <location>
        <begin position="351"/>
        <end position="365"/>
    </location>
</feature>
<accession>K0QZB3</accession>
<feature type="region of interest" description="Disordered" evidence="1">
    <location>
        <begin position="530"/>
        <end position="602"/>
    </location>
</feature>
<gene>
    <name evidence="2" type="ORF">THAOC_36512</name>
</gene>
<feature type="region of interest" description="Disordered" evidence="1">
    <location>
        <begin position="429"/>
        <end position="451"/>
    </location>
</feature>
<feature type="compositionally biased region" description="Polar residues" evidence="1">
    <location>
        <begin position="1297"/>
        <end position="1314"/>
    </location>
</feature>
<feature type="region of interest" description="Disordered" evidence="1">
    <location>
        <begin position="990"/>
        <end position="1093"/>
    </location>
</feature>
<organism evidence="2 3">
    <name type="scientific">Thalassiosira oceanica</name>
    <name type="common">Marine diatom</name>
    <dbReference type="NCBI Taxonomy" id="159749"/>
    <lineage>
        <taxon>Eukaryota</taxon>
        <taxon>Sar</taxon>
        <taxon>Stramenopiles</taxon>
        <taxon>Ochrophyta</taxon>
        <taxon>Bacillariophyta</taxon>
        <taxon>Coscinodiscophyceae</taxon>
        <taxon>Thalassiosirophycidae</taxon>
        <taxon>Thalassiosirales</taxon>
        <taxon>Thalassiosiraceae</taxon>
        <taxon>Thalassiosira</taxon>
    </lineage>
</organism>
<feature type="compositionally biased region" description="Acidic residues" evidence="1">
    <location>
        <begin position="331"/>
        <end position="347"/>
    </location>
</feature>
<dbReference type="Proteomes" id="UP000266841">
    <property type="component" value="Unassembled WGS sequence"/>
</dbReference>